<gene>
    <name evidence="1" type="ORF">ACI1P1_05990</name>
</gene>
<sequence length="454" mass="51327">MKKQRISYQLLKNYMLVLFIFPLLSVLVMIGLTRLDSRNEMYSSNLAEQLMQDDYTAISAGPIVEKGGGVQVLDSQFNLLRSEGLNPLGTSQLQPDEFVNQMMESVTSRHVIHFAYNEKEQFWLIVSMKNKVAFFSNIRIILNVQGVLLFTLISLGMTLAVTFIFSKITAIRFIRPLRVLSQGVKRVRDGDYSARVPVGNNQEFSELELSFNHMAEQMEKQMDMIEQSERNRKSLVLDISHDLKNPLTSMSGYAELLLKQQVPAGPEQDGYLKIIYENSLRANELIMDLFELSRMDSPAFQLERTRDDYAEFIRTEMIRMLPELEAAGLVPEFDIAEEEIPFPFDKKAMRRVLSNLLYNSIAYHREGSLLRVRLEKGKGVIRLAVVNDSAIVSAGGGDLMLEPFVRDVEAGSLNPDGSGLGLAIVKKIISAHGGTVRLNTDHHTFGIIIELPQM</sequence>
<name>A0ACC7P0L6_9BACL</name>
<keyword evidence="1" id="KW-0418">Kinase</keyword>
<evidence type="ECO:0000313" key="1">
    <source>
        <dbReference type="EMBL" id="MFM9327852.1"/>
    </source>
</evidence>
<reference evidence="1" key="1">
    <citation type="submission" date="2024-12" db="EMBL/GenBank/DDBJ databases">
        <authorList>
            <person name="Wu N."/>
        </authorList>
    </citation>
    <scope>NUCLEOTIDE SEQUENCE</scope>
    <source>
        <strain evidence="1">P15</strain>
    </source>
</reference>
<dbReference type="Proteomes" id="UP001631969">
    <property type="component" value="Unassembled WGS sequence"/>
</dbReference>
<protein>
    <submittedName>
        <fullName evidence="1">Histidine kinase dimerization/phospho-acceptor domain-containing protein</fullName>
    </submittedName>
</protein>
<proteinExistence type="predicted"/>
<evidence type="ECO:0000313" key="2">
    <source>
        <dbReference type="Proteomes" id="UP001631969"/>
    </source>
</evidence>
<dbReference type="EMBL" id="JBJURJ010000003">
    <property type="protein sequence ID" value="MFM9327852.1"/>
    <property type="molecule type" value="Genomic_DNA"/>
</dbReference>
<keyword evidence="1" id="KW-0808">Transferase</keyword>
<accession>A0ACC7P0L6</accession>
<comment type="caution">
    <text evidence="1">The sequence shown here is derived from an EMBL/GenBank/DDBJ whole genome shotgun (WGS) entry which is preliminary data.</text>
</comment>
<keyword evidence="2" id="KW-1185">Reference proteome</keyword>
<organism evidence="1 2">
    <name type="scientific">Paenibacillus mesotrionivorans</name>
    <dbReference type="NCBI Taxonomy" id="3160968"/>
    <lineage>
        <taxon>Bacteria</taxon>
        <taxon>Bacillati</taxon>
        <taxon>Bacillota</taxon>
        <taxon>Bacilli</taxon>
        <taxon>Bacillales</taxon>
        <taxon>Paenibacillaceae</taxon>
        <taxon>Paenibacillus</taxon>
    </lineage>
</organism>